<dbReference type="SUPFAM" id="SSF54637">
    <property type="entry name" value="Thioesterase/thiol ester dehydrase-isomerase"/>
    <property type="match status" value="1"/>
</dbReference>
<dbReference type="EMBL" id="BAAAHP010000100">
    <property type="protein sequence ID" value="GAA0941004.1"/>
    <property type="molecule type" value="Genomic_DNA"/>
</dbReference>
<dbReference type="RefSeq" id="WP_343942626.1">
    <property type="nucleotide sequence ID" value="NZ_BAAAHP010000100.1"/>
</dbReference>
<reference evidence="3 4" key="1">
    <citation type="journal article" date="2019" name="Int. J. Syst. Evol. Microbiol.">
        <title>The Global Catalogue of Microorganisms (GCM) 10K type strain sequencing project: providing services to taxonomists for standard genome sequencing and annotation.</title>
        <authorList>
            <consortium name="The Broad Institute Genomics Platform"/>
            <consortium name="The Broad Institute Genome Sequencing Center for Infectious Disease"/>
            <person name="Wu L."/>
            <person name="Ma J."/>
        </authorList>
    </citation>
    <scope>NUCLEOTIDE SEQUENCE [LARGE SCALE GENOMIC DNA]</scope>
    <source>
        <strain evidence="3 4">JCM 11117</strain>
    </source>
</reference>
<proteinExistence type="predicted"/>
<feature type="domain" description="Acyl-CoA thioesterase-like C-terminal" evidence="2">
    <location>
        <begin position="138"/>
        <end position="255"/>
    </location>
</feature>
<dbReference type="Pfam" id="PF13622">
    <property type="entry name" value="4HBT_3"/>
    <property type="match status" value="1"/>
</dbReference>
<name>A0ABN1QDW0_9PSEU</name>
<dbReference type="Pfam" id="PF20789">
    <property type="entry name" value="4HBT_3C"/>
    <property type="match status" value="1"/>
</dbReference>
<evidence type="ECO:0000259" key="2">
    <source>
        <dbReference type="Pfam" id="PF20789"/>
    </source>
</evidence>
<evidence type="ECO:0000313" key="3">
    <source>
        <dbReference type="EMBL" id="GAA0941004.1"/>
    </source>
</evidence>
<evidence type="ECO:0000313" key="4">
    <source>
        <dbReference type="Proteomes" id="UP001499967"/>
    </source>
</evidence>
<protein>
    <submittedName>
        <fullName evidence="3">Thioesterase family protein</fullName>
    </submittedName>
</protein>
<dbReference type="InterPro" id="IPR049449">
    <property type="entry name" value="TesB_ACOT8-like_N"/>
</dbReference>
<comment type="caution">
    <text evidence="3">The sequence shown here is derived from an EMBL/GenBank/DDBJ whole genome shotgun (WGS) entry which is preliminary data.</text>
</comment>
<dbReference type="InterPro" id="IPR049450">
    <property type="entry name" value="ACOT8-like_C"/>
</dbReference>
<feature type="domain" description="Acyl-CoA thioesterase-like N-terminal HotDog" evidence="1">
    <location>
        <begin position="26"/>
        <end position="108"/>
    </location>
</feature>
<gene>
    <name evidence="3" type="ORF">GCM10009559_36350</name>
</gene>
<keyword evidence="4" id="KW-1185">Reference proteome</keyword>
<dbReference type="InterPro" id="IPR029069">
    <property type="entry name" value="HotDog_dom_sf"/>
</dbReference>
<organism evidence="3 4">
    <name type="scientific">Pseudonocardia zijingensis</name>
    <dbReference type="NCBI Taxonomy" id="153376"/>
    <lineage>
        <taxon>Bacteria</taxon>
        <taxon>Bacillati</taxon>
        <taxon>Actinomycetota</taxon>
        <taxon>Actinomycetes</taxon>
        <taxon>Pseudonocardiales</taxon>
        <taxon>Pseudonocardiaceae</taxon>
        <taxon>Pseudonocardia</taxon>
    </lineage>
</organism>
<accession>A0ABN1QDW0</accession>
<dbReference type="Gene3D" id="2.40.160.210">
    <property type="entry name" value="Acyl-CoA thioesterase, double hotdog domain"/>
    <property type="match status" value="1"/>
</dbReference>
<sequence length="258" mass="27261">MSELEPFYLPLDGPDGDRFHATASTTGPWFADAQHVGPPSALLVRALERVADGAGTQLTRVTVEVLGPVPAGEVQVSAAVERPGRAIQLVAAEMSAGGRTVLRARSWWTAVGDTAVVEGGAAPTLPPPDQGVLRTSWGDGWLPGFIDAVEWRVLPGPGTSWLRQRVPLVEGEEPTPTQRLMVAADCANGVAAPLDLSRWLFVNTELTVHLHRAPAGEWIAVDAHTVIGPTGSGTVSAALHDERGHTGRGAQALIVRRR</sequence>
<dbReference type="InterPro" id="IPR042171">
    <property type="entry name" value="Acyl-CoA_hotdog"/>
</dbReference>
<evidence type="ECO:0000259" key="1">
    <source>
        <dbReference type="Pfam" id="PF13622"/>
    </source>
</evidence>
<dbReference type="Proteomes" id="UP001499967">
    <property type="component" value="Unassembled WGS sequence"/>
</dbReference>